<keyword evidence="1" id="KW-0805">Transcription regulation</keyword>
<evidence type="ECO:0000256" key="1">
    <source>
        <dbReference type="ARBA" id="ARBA00023015"/>
    </source>
</evidence>
<dbReference type="InterPro" id="IPR041617">
    <property type="entry name" value="TPR_MalT"/>
</dbReference>
<dbReference type="SUPFAM" id="SSF52540">
    <property type="entry name" value="P-loop containing nucleoside triphosphate hydrolases"/>
    <property type="match status" value="1"/>
</dbReference>
<accession>A0A9X4KIK0</accession>
<evidence type="ECO:0000256" key="3">
    <source>
        <dbReference type="ARBA" id="ARBA00023163"/>
    </source>
</evidence>
<dbReference type="InterPro" id="IPR036388">
    <property type="entry name" value="WH-like_DNA-bd_sf"/>
</dbReference>
<dbReference type="Pfam" id="PF00196">
    <property type="entry name" value="GerE"/>
    <property type="match status" value="1"/>
</dbReference>
<dbReference type="PROSITE" id="PS50043">
    <property type="entry name" value="HTH_LUXR_2"/>
    <property type="match status" value="1"/>
</dbReference>
<keyword evidence="6" id="KW-1185">Reference proteome</keyword>
<organism evidence="5 6">
    <name type="scientific">Cohnella ginsengisoli</name>
    <dbReference type="NCBI Taxonomy" id="425004"/>
    <lineage>
        <taxon>Bacteria</taxon>
        <taxon>Bacillati</taxon>
        <taxon>Bacillota</taxon>
        <taxon>Bacilli</taxon>
        <taxon>Bacillales</taxon>
        <taxon>Paenibacillaceae</taxon>
        <taxon>Cohnella</taxon>
    </lineage>
</organism>
<dbReference type="Gene3D" id="1.25.40.10">
    <property type="entry name" value="Tetratricopeptide repeat domain"/>
    <property type="match status" value="1"/>
</dbReference>
<reference evidence="5 6" key="1">
    <citation type="submission" date="2022-10" db="EMBL/GenBank/DDBJ databases">
        <title>Comparative genomic analysis of Cohnella hashimotonis sp. nov., isolated from the International Space Station.</title>
        <authorList>
            <person name="Simpson A."/>
            <person name="Venkateswaran K."/>
        </authorList>
    </citation>
    <scope>NUCLEOTIDE SEQUENCE [LARGE SCALE GENOMIC DNA]</scope>
    <source>
        <strain evidence="5 6">DSM 18997</strain>
    </source>
</reference>
<dbReference type="InterPro" id="IPR000792">
    <property type="entry name" value="Tscrpt_reg_LuxR_C"/>
</dbReference>
<dbReference type="InterPro" id="IPR027417">
    <property type="entry name" value="P-loop_NTPase"/>
</dbReference>
<dbReference type="Gene3D" id="1.10.10.10">
    <property type="entry name" value="Winged helix-like DNA-binding domain superfamily/Winged helix DNA-binding domain"/>
    <property type="match status" value="1"/>
</dbReference>
<dbReference type="PANTHER" id="PTHR44688">
    <property type="entry name" value="DNA-BINDING TRANSCRIPTIONAL ACTIVATOR DEVR_DOSR"/>
    <property type="match status" value="1"/>
</dbReference>
<dbReference type="SUPFAM" id="SSF48452">
    <property type="entry name" value="TPR-like"/>
    <property type="match status" value="1"/>
</dbReference>
<dbReference type="Pfam" id="PF25873">
    <property type="entry name" value="WHD_MalT"/>
    <property type="match status" value="1"/>
</dbReference>
<evidence type="ECO:0000313" key="6">
    <source>
        <dbReference type="Proteomes" id="UP001153387"/>
    </source>
</evidence>
<sequence>MPSDMILRTKIRIPPVRRDGVVRTRLLERMDQAVRGGRLTLLIAPAGFGKTTLLAQFLTERADPAAWLSLDDTDNDPAKFWRYFIQAIGAVIPELPQRALPLLDAYPNVSRETMMDMLLGEMDEYALRTGQRMAIALDDYHAVHDERIHDGLAYLIDHLPDGAHLIIASRAQPPVKAAKWRARGQSTEIAGGELTFTTEETRRFCEHTAKLSLTTEQVDRIMAWTEGWAAIVQILSVSLVGKDLQSLNRPEGQIANGHENIMAYLAEEVLARLPDELRRFLLDTSVPERFDAATCDALTGRDDGIRMLGELRRRNLFLVPLDDGGVWFRYHHIFRDVLKGHLLREDAARARHLSRVAALRFSELGLHDEAMEQVIQGGNDELAADLLQRHLYGVLGRGEFSTLLRWMAAISPSSLPAELHLLRAFALVVTGQYPAAESALISLEPDIQALPDGERRGQLQSGFFFVKVNYAFSTGDYDQWLKYADRIPDMLPESPLFYNLNYNRSEPLVRRTLFGLNGAIPPSANVIALRIVDIMSAHGWKQSLFSQYVLQSLAEGYYEWDRLAEADSLLKEVETVAYLKRCAGLYVPCRITMARCLLARGRGEEARAMLQATAETARDWDEPRWEMPLAAYEARFALAEGDLAGAERLLKRTGVGPVDAPTLYRETEYMTLARLLGARRKEKEALKLLEGLSALGVRERSLITTVDAAVLSALLEWQRGRREAGLDRLHEALAAGAANGYVRSFTDEGRPMLALLRAYRAKRLQSGAVGEGALSGDGALAGNGAHGGVPTAYVDDLVVRLEAELEAAGAVGAAGAGVVHDGERLIEPLTDKELALLQELDRGATNRESAAKLQLTEGTVKVYLSRVYAKLGVSSRTQALSRARELRLLD</sequence>
<evidence type="ECO:0000259" key="4">
    <source>
        <dbReference type="PROSITE" id="PS50043"/>
    </source>
</evidence>
<name>A0A9X4KIK0_9BACL</name>
<feature type="domain" description="HTH luxR-type" evidence="4">
    <location>
        <begin position="822"/>
        <end position="887"/>
    </location>
</feature>
<proteinExistence type="predicted"/>
<gene>
    <name evidence="5" type="ORF">OMP38_18375</name>
</gene>
<protein>
    <submittedName>
        <fullName evidence="5">LuxR C-terminal-related transcriptional regulator</fullName>
    </submittedName>
</protein>
<dbReference type="SUPFAM" id="SSF46894">
    <property type="entry name" value="C-terminal effector domain of the bipartite response regulators"/>
    <property type="match status" value="1"/>
</dbReference>
<dbReference type="GO" id="GO:0006355">
    <property type="term" value="P:regulation of DNA-templated transcription"/>
    <property type="evidence" value="ECO:0007669"/>
    <property type="project" value="InterPro"/>
</dbReference>
<keyword evidence="3" id="KW-0804">Transcription</keyword>
<dbReference type="Gene3D" id="3.40.50.300">
    <property type="entry name" value="P-loop containing nucleotide triphosphate hydrolases"/>
    <property type="match status" value="1"/>
</dbReference>
<dbReference type="AlphaFoldDB" id="A0A9X4KIK0"/>
<dbReference type="InterPro" id="IPR059106">
    <property type="entry name" value="WHD_MalT"/>
</dbReference>
<dbReference type="SMART" id="SM00421">
    <property type="entry name" value="HTH_LUXR"/>
    <property type="match status" value="1"/>
</dbReference>
<dbReference type="Proteomes" id="UP001153387">
    <property type="component" value="Unassembled WGS sequence"/>
</dbReference>
<dbReference type="GO" id="GO:0003677">
    <property type="term" value="F:DNA binding"/>
    <property type="evidence" value="ECO:0007669"/>
    <property type="project" value="UniProtKB-KW"/>
</dbReference>
<dbReference type="EMBL" id="JAPDHZ010000003">
    <property type="protein sequence ID" value="MDG0792625.1"/>
    <property type="molecule type" value="Genomic_DNA"/>
</dbReference>
<dbReference type="InterPro" id="IPR011990">
    <property type="entry name" value="TPR-like_helical_dom_sf"/>
</dbReference>
<dbReference type="PRINTS" id="PR00038">
    <property type="entry name" value="HTHLUXR"/>
</dbReference>
<comment type="caution">
    <text evidence="5">The sequence shown here is derived from an EMBL/GenBank/DDBJ whole genome shotgun (WGS) entry which is preliminary data.</text>
</comment>
<dbReference type="RefSeq" id="WP_277566402.1">
    <property type="nucleotide sequence ID" value="NZ_JAPDHZ010000003.1"/>
</dbReference>
<evidence type="ECO:0000256" key="2">
    <source>
        <dbReference type="ARBA" id="ARBA00023125"/>
    </source>
</evidence>
<dbReference type="CDD" id="cd06170">
    <property type="entry name" value="LuxR_C_like"/>
    <property type="match status" value="1"/>
</dbReference>
<dbReference type="PANTHER" id="PTHR44688:SF16">
    <property type="entry name" value="DNA-BINDING TRANSCRIPTIONAL ACTIVATOR DEVR_DOSR"/>
    <property type="match status" value="1"/>
</dbReference>
<dbReference type="Pfam" id="PF17874">
    <property type="entry name" value="TPR_MalT"/>
    <property type="match status" value="1"/>
</dbReference>
<dbReference type="InterPro" id="IPR016032">
    <property type="entry name" value="Sig_transdc_resp-reg_C-effctor"/>
</dbReference>
<evidence type="ECO:0000313" key="5">
    <source>
        <dbReference type="EMBL" id="MDG0792625.1"/>
    </source>
</evidence>
<keyword evidence="2" id="KW-0238">DNA-binding</keyword>